<name>A0AAW5A8E9_9PSED</name>
<reference evidence="2 3" key="1">
    <citation type="submission" date="2019-11" db="EMBL/GenBank/DDBJ databases">
        <title>Epiphytic Pseudomonas syringae from cherry orchards.</title>
        <authorList>
            <person name="Hulin M.T."/>
        </authorList>
    </citation>
    <scope>NUCLEOTIDE SEQUENCE [LARGE SCALE GENOMIC DNA]</scope>
    <source>
        <strain evidence="2 3">PA-6-9F</strain>
    </source>
</reference>
<sequence length="93" mass="10718">MSTALADQLGRRFGCCPLSRRDFLSWVDDQLERCARMGLPDEEAQRLIETGYVQWRAELLGIDLDWENAPPVGREFPDREQPVGQEREPLEDA</sequence>
<dbReference type="Proteomes" id="UP000814172">
    <property type="component" value="Unassembled WGS sequence"/>
</dbReference>
<accession>A0AAW5A8E9</accession>
<protein>
    <submittedName>
        <fullName evidence="2">Uncharacterized protein</fullName>
    </submittedName>
</protein>
<feature type="compositionally biased region" description="Basic and acidic residues" evidence="1">
    <location>
        <begin position="75"/>
        <end position="93"/>
    </location>
</feature>
<feature type="region of interest" description="Disordered" evidence="1">
    <location>
        <begin position="70"/>
        <end position="93"/>
    </location>
</feature>
<organism evidence="2 3">
    <name type="scientific">Pseudomonas proteolytica</name>
    <dbReference type="NCBI Taxonomy" id="219574"/>
    <lineage>
        <taxon>Bacteria</taxon>
        <taxon>Pseudomonadati</taxon>
        <taxon>Pseudomonadota</taxon>
        <taxon>Gammaproteobacteria</taxon>
        <taxon>Pseudomonadales</taxon>
        <taxon>Pseudomonadaceae</taxon>
        <taxon>Pseudomonas</taxon>
    </lineage>
</organism>
<dbReference type="RefSeq" id="WP_236300030.1">
    <property type="nucleotide sequence ID" value="NZ_WKEB01000045.1"/>
</dbReference>
<comment type="caution">
    <text evidence="2">The sequence shown here is derived from an EMBL/GenBank/DDBJ whole genome shotgun (WGS) entry which is preliminary data.</text>
</comment>
<proteinExistence type="predicted"/>
<evidence type="ECO:0000256" key="1">
    <source>
        <dbReference type="SAM" id="MobiDB-lite"/>
    </source>
</evidence>
<evidence type="ECO:0000313" key="2">
    <source>
        <dbReference type="EMBL" id="MCF5058865.1"/>
    </source>
</evidence>
<dbReference type="EMBL" id="WKEW01000066">
    <property type="protein sequence ID" value="MCF5058865.1"/>
    <property type="molecule type" value="Genomic_DNA"/>
</dbReference>
<gene>
    <name evidence="2" type="ORF">GIW75_18140</name>
</gene>
<keyword evidence="3" id="KW-1185">Reference proteome</keyword>
<evidence type="ECO:0000313" key="3">
    <source>
        <dbReference type="Proteomes" id="UP000814172"/>
    </source>
</evidence>
<dbReference type="AlphaFoldDB" id="A0AAW5A8E9"/>